<dbReference type="EMBL" id="JARJCM010000040">
    <property type="protein sequence ID" value="KAJ7036930.1"/>
    <property type="molecule type" value="Genomic_DNA"/>
</dbReference>
<reference evidence="2" key="1">
    <citation type="submission" date="2023-03" db="EMBL/GenBank/DDBJ databases">
        <title>Massive genome expansion in bonnet fungi (Mycena s.s.) driven by repeated elements and novel gene families across ecological guilds.</title>
        <authorList>
            <consortium name="Lawrence Berkeley National Laboratory"/>
            <person name="Harder C.B."/>
            <person name="Miyauchi S."/>
            <person name="Viragh M."/>
            <person name="Kuo A."/>
            <person name="Thoen E."/>
            <person name="Andreopoulos B."/>
            <person name="Lu D."/>
            <person name="Skrede I."/>
            <person name="Drula E."/>
            <person name="Henrissat B."/>
            <person name="Morin E."/>
            <person name="Kohler A."/>
            <person name="Barry K."/>
            <person name="LaButti K."/>
            <person name="Morin E."/>
            <person name="Salamov A."/>
            <person name="Lipzen A."/>
            <person name="Mereny Z."/>
            <person name="Hegedus B."/>
            <person name="Baldrian P."/>
            <person name="Stursova M."/>
            <person name="Weitz H."/>
            <person name="Taylor A."/>
            <person name="Grigoriev I.V."/>
            <person name="Nagy L.G."/>
            <person name="Martin F."/>
            <person name="Kauserud H."/>
        </authorList>
    </citation>
    <scope>NUCLEOTIDE SEQUENCE</scope>
    <source>
        <strain evidence="2">CBHHK200</strain>
    </source>
</reference>
<protein>
    <submittedName>
        <fullName evidence="2">Uncharacterized protein</fullName>
    </submittedName>
</protein>
<organism evidence="2 3">
    <name type="scientific">Mycena alexandri</name>
    <dbReference type="NCBI Taxonomy" id="1745969"/>
    <lineage>
        <taxon>Eukaryota</taxon>
        <taxon>Fungi</taxon>
        <taxon>Dikarya</taxon>
        <taxon>Basidiomycota</taxon>
        <taxon>Agaricomycotina</taxon>
        <taxon>Agaricomycetes</taxon>
        <taxon>Agaricomycetidae</taxon>
        <taxon>Agaricales</taxon>
        <taxon>Marasmiineae</taxon>
        <taxon>Mycenaceae</taxon>
        <taxon>Mycena</taxon>
    </lineage>
</organism>
<dbReference type="AlphaFoldDB" id="A0AAD6SZZ1"/>
<comment type="caution">
    <text evidence="2">The sequence shown here is derived from an EMBL/GenBank/DDBJ whole genome shotgun (WGS) entry which is preliminary data.</text>
</comment>
<evidence type="ECO:0000313" key="2">
    <source>
        <dbReference type="EMBL" id="KAJ7036930.1"/>
    </source>
</evidence>
<evidence type="ECO:0000313" key="3">
    <source>
        <dbReference type="Proteomes" id="UP001218188"/>
    </source>
</evidence>
<feature type="region of interest" description="Disordered" evidence="1">
    <location>
        <begin position="29"/>
        <end position="75"/>
    </location>
</feature>
<proteinExistence type="predicted"/>
<dbReference type="Proteomes" id="UP001218188">
    <property type="component" value="Unassembled WGS sequence"/>
</dbReference>
<name>A0AAD6SZZ1_9AGAR</name>
<feature type="compositionally biased region" description="Low complexity" evidence="1">
    <location>
        <begin position="64"/>
        <end position="75"/>
    </location>
</feature>
<accession>A0AAD6SZZ1</accession>
<sequence>MSNNISNDFVDHGAPSAYTEIANINDSDAVLPGSVEGGPPPPYTVLPDTPQVPTTPPPMYTALTHPSPAAGSTTTTPALSRILGSVRAFFRSAMRAVFPAPVYDEVYPMTRVLDRQRKKKSF</sequence>
<gene>
    <name evidence="2" type="ORF">C8F04DRAFT_1257471</name>
</gene>
<evidence type="ECO:0000256" key="1">
    <source>
        <dbReference type="SAM" id="MobiDB-lite"/>
    </source>
</evidence>
<keyword evidence="3" id="KW-1185">Reference proteome</keyword>